<proteinExistence type="predicted"/>
<accession>A0A0R3UA36</accession>
<evidence type="ECO:0000313" key="1">
    <source>
        <dbReference type="EMBL" id="VDD77782.1"/>
    </source>
</evidence>
<keyword evidence="2" id="KW-1185">Reference proteome</keyword>
<name>A0A0R3UA36_MESCO</name>
<sequence>MYINYRFTISQLPGPSFAAFELNKPWSFGSSALLSEDDLVFICRILECRRCRLRLIYHRLAARELSSGADTLTCGSLKPRHHFHQLARFIKAINIATKWQNAFRYSGYSFSNILTSSTGYALRASKGRRWTCSEHATDLFHHMFFSADDSVYHLGLHQVRASRPAEWTRLIFPKGQTEFFTKGYSKFEKASYTTHSLRPRNFSLHASDFFSPLSFIFGSISSGDVGSSQSPSSEIADANRRWDAGYGGVESMRTKKRGQKCVSFPKFSPVTSVRHMIVYETANRLLRKDRTWEWHFIDRVREGRTVDDEELEQKDQGSVQPASDLLSCLSFQTDASSEAEPCASFDVRRRKRRRKRRRRCQKGTKSQASPNSLVYFAVDIRQDGSSPSFHLDPSYLDPKCSFLFTTLYSPSTQEAKPSVLSEDFLVSSTVPQET</sequence>
<protein>
    <submittedName>
        <fullName evidence="1">Uncharacterized protein</fullName>
    </submittedName>
</protein>
<evidence type="ECO:0000313" key="2">
    <source>
        <dbReference type="Proteomes" id="UP000267029"/>
    </source>
</evidence>
<gene>
    <name evidence="1" type="ORF">MCOS_LOCUS3785</name>
</gene>
<dbReference type="EMBL" id="UXSR01000994">
    <property type="protein sequence ID" value="VDD77782.1"/>
    <property type="molecule type" value="Genomic_DNA"/>
</dbReference>
<reference evidence="1 2" key="1">
    <citation type="submission" date="2018-10" db="EMBL/GenBank/DDBJ databases">
        <authorList>
            <consortium name="Pathogen Informatics"/>
        </authorList>
    </citation>
    <scope>NUCLEOTIDE SEQUENCE [LARGE SCALE GENOMIC DNA]</scope>
</reference>
<dbReference type="OrthoDB" id="6251695at2759"/>
<organism evidence="1 2">
    <name type="scientific">Mesocestoides corti</name>
    <name type="common">Flatworm</name>
    <dbReference type="NCBI Taxonomy" id="53468"/>
    <lineage>
        <taxon>Eukaryota</taxon>
        <taxon>Metazoa</taxon>
        <taxon>Spiralia</taxon>
        <taxon>Lophotrochozoa</taxon>
        <taxon>Platyhelminthes</taxon>
        <taxon>Cestoda</taxon>
        <taxon>Eucestoda</taxon>
        <taxon>Cyclophyllidea</taxon>
        <taxon>Mesocestoididae</taxon>
        <taxon>Mesocestoides</taxon>
    </lineage>
</organism>
<dbReference type="AlphaFoldDB" id="A0A0R3UA36"/>
<dbReference type="Proteomes" id="UP000267029">
    <property type="component" value="Unassembled WGS sequence"/>
</dbReference>